<feature type="region of interest" description="Disordered" evidence="1">
    <location>
        <begin position="54"/>
        <end position="91"/>
    </location>
</feature>
<evidence type="ECO:0000256" key="1">
    <source>
        <dbReference type="SAM" id="MobiDB-lite"/>
    </source>
</evidence>
<feature type="compositionally biased region" description="Low complexity" evidence="1">
    <location>
        <begin position="201"/>
        <end position="212"/>
    </location>
</feature>
<dbReference type="OrthoDB" id="6750449at2759"/>
<feature type="non-terminal residue" evidence="2">
    <location>
        <position position="1"/>
    </location>
</feature>
<feature type="region of interest" description="Disordered" evidence="1">
    <location>
        <begin position="175"/>
        <end position="221"/>
    </location>
</feature>
<protein>
    <submittedName>
        <fullName evidence="2">Uncharacterized protein</fullName>
    </submittedName>
</protein>
<dbReference type="EMBL" id="CAACVG010000552">
    <property type="protein sequence ID" value="VEN34255.1"/>
    <property type="molecule type" value="Genomic_DNA"/>
</dbReference>
<proteinExistence type="predicted"/>
<reference evidence="2 3" key="1">
    <citation type="submission" date="2019-01" db="EMBL/GenBank/DDBJ databases">
        <authorList>
            <person name="Sayadi A."/>
        </authorList>
    </citation>
    <scope>NUCLEOTIDE SEQUENCE [LARGE SCALE GENOMIC DNA]</scope>
</reference>
<sequence length="247" mass="28449">AYPDTSRFAEVFRTRDSSDNILEKFLEDKDNKEFTITKNGDYVFQIPLLEHESSEDYDYDYDESENGNEDGERSSNEIDNGSANKETVRRNGEAMEVPEYIVKFFIEQKMLREQREKENKCKEEQLEYPTTTFVPEYDDYDFFIQSNHQSSPLAINSETDNMSDTLDYDVDEQANEDEDLEDHASSTTEAQPTESTLQDHVATSEATSTTTVPSKAPHPRWNSIKNIFSSVSNYQPHPSRGSLIQNV</sequence>
<evidence type="ECO:0000313" key="2">
    <source>
        <dbReference type="EMBL" id="VEN34255.1"/>
    </source>
</evidence>
<organism evidence="2 3">
    <name type="scientific">Callosobruchus maculatus</name>
    <name type="common">Southern cowpea weevil</name>
    <name type="synonym">Pulse bruchid</name>
    <dbReference type="NCBI Taxonomy" id="64391"/>
    <lineage>
        <taxon>Eukaryota</taxon>
        <taxon>Metazoa</taxon>
        <taxon>Ecdysozoa</taxon>
        <taxon>Arthropoda</taxon>
        <taxon>Hexapoda</taxon>
        <taxon>Insecta</taxon>
        <taxon>Pterygota</taxon>
        <taxon>Neoptera</taxon>
        <taxon>Endopterygota</taxon>
        <taxon>Coleoptera</taxon>
        <taxon>Polyphaga</taxon>
        <taxon>Cucujiformia</taxon>
        <taxon>Chrysomeloidea</taxon>
        <taxon>Chrysomelidae</taxon>
        <taxon>Bruchinae</taxon>
        <taxon>Bruchini</taxon>
        <taxon>Callosobruchus</taxon>
    </lineage>
</organism>
<dbReference type="AlphaFoldDB" id="A0A653BGX5"/>
<accession>A0A653BGX5</accession>
<feature type="compositionally biased region" description="Polar residues" evidence="1">
    <location>
        <begin position="185"/>
        <end position="198"/>
    </location>
</feature>
<dbReference type="Proteomes" id="UP000410492">
    <property type="component" value="Unassembled WGS sequence"/>
</dbReference>
<gene>
    <name evidence="2" type="ORF">CALMAC_LOCUS516</name>
</gene>
<keyword evidence="3" id="KW-1185">Reference proteome</keyword>
<feature type="non-terminal residue" evidence="2">
    <location>
        <position position="247"/>
    </location>
</feature>
<name>A0A653BGX5_CALMS</name>
<evidence type="ECO:0000313" key="3">
    <source>
        <dbReference type="Proteomes" id="UP000410492"/>
    </source>
</evidence>
<feature type="compositionally biased region" description="Acidic residues" evidence="1">
    <location>
        <begin position="55"/>
        <end position="69"/>
    </location>
</feature>